<feature type="binding site" evidence="8">
    <location>
        <position position="109"/>
    </location>
    <ligand>
        <name>substrate</name>
    </ligand>
</feature>
<dbReference type="Pfam" id="PF05201">
    <property type="entry name" value="GlutR_N"/>
    <property type="match status" value="1"/>
</dbReference>
<organism evidence="13 14">
    <name type="scientific">Aeromicrobium panaciterrae</name>
    <dbReference type="NCBI Taxonomy" id="363861"/>
    <lineage>
        <taxon>Bacteria</taxon>
        <taxon>Bacillati</taxon>
        <taxon>Actinomycetota</taxon>
        <taxon>Actinomycetes</taxon>
        <taxon>Propionibacteriales</taxon>
        <taxon>Nocardioidaceae</taxon>
        <taxon>Aeromicrobium</taxon>
    </lineage>
</organism>
<name>A0ABU1URV0_9ACTN</name>
<dbReference type="InterPro" id="IPR036343">
    <property type="entry name" value="GluRdtase_N_sf"/>
</dbReference>
<dbReference type="Gene3D" id="3.40.50.720">
    <property type="entry name" value="NAD(P)-binding Rossmann-like Domain"/>
    <property type="match status" value="1"/>
</dbReference>
<dbReference type="InterPro" id="IPR006151">
    <property type="entry name" value="Shikm_DH/Glu-tRNA_Rdtase"/>
</dbReference>
<proteinExistence type="inferred from homology"/>
<dbReference type="SUPFAM" id="SSF69075">
    <property type="entry name" value="Glutamyl tRNA-reductase dimerization domain"/>
    <property type="match status" value="1"/>
</dbReference>
<dbReference type="Proteomes" id="UP001257739">
    <property type="component" value="Unassembled WGS sequence"/>
</dbReference>
<keyword evidence="6 8" id="KW-0627">Porphyrin biosynthesis</keyword>
<dbReference type="GO" id="GO:0008883">
    <property type="term" value="F:glutamyl-tRNA reductase activity"/>
    <property type="evidence" value="ECO:0007669"/>
    <property type="project" value="UniProtKB-EC"/>
</dbReference>
<comment type="domain">
    <text evidence="8">Possesses an unusual extended V-shaped dimeric structure with each monomer consisting of three distinct domains arranged along a curved 'spinal' alpha-helix. The N-terminal catalytic domain specifically recognizes the glutamate moiety of the substrate. The second domain is the NADPH-binding domain, and the third C-terminal domain is responsible for dimerization.</text>
</comment>
<dbReference type="Gene3D" id="3.30.460.30">
    <property type="entry name" value="Glutamyl-tRNA reductase, N-terminal domain"/>
    <property type="match status" value="1"/>
</dbReference>
<evidence type="ECO:0000313" key="14">
    <source>
        <dbReference type="Proteomes" id="UP001257739"/>
    </source>
</evidence>
<evidence type="ECO:0000256" key="7">
    <source>
        <dbReference type="ARBA" id="ARBA00047464"/>
    </source>
</evidence>
<feature type="binding site" evidence="8">
    <location>
        <begin position="114"/>
        <end position="116"/>
    </location>
    <ligand>
        <name>substrate</name>
    </ligand>
</feature>
<dbReference type="PANTHER" id="PTHR43013:SF1">
    <property type="entry name" value="GLUTAMYL-TRNA REDUCTASE"/>
    <property type="match status" value="1"/>
</dbReference>
<comment type="subunit">
    <text evidence="8">Homodimer.</text>
</comment>
<dbReference type="PROSITE" id="PS00747">
    <property type="entry name" value="GLUTR"/>
    <property type="match status" value="1"/>
</dbReference>
<dbReference type="EMBL" id="JAVDWH010000001">
    <property type="protein sequence ID" value="MDR7087901.1"/>
    <property type="molecule type" value="Genomic_DNA"/>
</dbReference>
<keyword evidence="5 8" id="KW-0560">Oxidoreductase</keyword>
<accession>A0ABU1URV0</accession>
<gene>
    <name evidence="8" type="primary">hemA</name>
    <name evidence="13" type="ORF">J2X11_002740</name>
</gene>
<dbReference type="InterPro" id="IPR018214">
    <property type="entry name" value="GluRdtase_CS"/>
</dbReference>
<evidence type="ECO:0000256" key="2">
    <source>
        <dbReference type="ARBA" id="ARBA00005916"/>
    </source>
</evidence>
<evidence type="ECO:0000259" key="12">
    <source>
        <dbReference type="Pfam" id="PF05201"/>
    </source>
</evidence>
<evidence type="ECO:0000256" key="6">
    <source>
        <dbReference type="ARBA" id="ARBA00023244"/>
    </source>
</evidence>
<dbReference type="PANTHER" id="PTHR43013">
    <property type="entry name" value="GLUTAMYL-TRNA REDUCTASE"/>
    <property type="match status" value="1"/>
</dbReference>
<reference evidence="13 14" key="1">
    <citation type="submission" date="2023-07" db="EMBL/GenBank/DDBJ databases">
        <title>Sorghum-associated microbial communities from plants grown in Nebraska, USA.</title>
        <authorList>
            <person name="Schachtman D."/>
        </authorList>
    </citation>
    <scope>NUCLEOTIDE SEQUENCE [LARGE SCALE GENOMIC DNA]</scope>
    <source>
        <strain evidence="13 14">BE248</strain>
    </source>
</reference>
<comment type="function">
    <text evidence="8">Catalyzes the NADPH-dependent reduction of glutamyl-tRNA(Glu) to glutamate 1-semialdehyde (GSA).</text>
</comment>
<feature type="domain" description="Tetrapyrrole biosynthesis glutamyl-tRNA reductase dimerisation" evidence="10">
    <location>
        <begin position="314"/>
        <end position="413"/>
    </location>
</feature>
<dbReference type="Pfam" id="PF00745">
    <property type="entry name" value="GlutR_dimer"/>
    <property type="match status" value="1"/>
</dbReference>
<evidence type="ECO:0000256" key="1">
    <source>
        <dbReference type="ARBA" id="ARBA00005059"/>
    </source>
</evidence>
<feature type="domain" description="Quinate/shikimate 5-dehydrogenase/glutamyl-tRNA reductase" evidence="11">
    <location>
        <begin position="178"/>
        <end position="296"/>
    </location>
</feature>
<dbReference type="HAMAP" id="MF_00087">
    <property type="entry name" value="Glu_tRNA_reductase"/>
    <property type="match status" value="1"/>
</dbReference>
<feature type="domain" description="Glutamyl-tRNA reductase N-terminal" evidence="12">
    <location>
        <begin position="6"/>
        <end position="156"/>
    </location>
</feature>
<sequence length="429" mass="45819">MSVLVVGMSHKSAPLEVLEKVALDPTASIKLSQLVLETPFVTESVVVSTCNRVEIYVEAERFHGAVEEVSRLLAEHADLGRDEFVRHVYVHFDEAAVAHIFGVAAGMDSMILGESQILGQVRDALLTAQTESTVGPALNALFQQALRIGKRGHAETGIDRLAPSIVTASFAAAGDIVDARDTRFLIAGAGTMAKLAVRTLVDRGVDADQIAVANRTYERAQDLSIESGVRAVRWEDLDDELAAADVLISCTGANGVVFDRPRIEAAGRPQVLIDLALPRDIDGGVRDIDGVSLIDLVVLSKLTENAELAADVKQVRSIVEDEVRTFLVAKAASQVTPTVVALRTMATDVVDAEVARIEARLPNLTADELASVRQALRRVADKLIHTPTVRVQQLVDGTGSLTYAEALADLFALDQAAVDAVTRVGGEQA</sequence>
<dbReference type="SUPFAM" id="SSF51735">
    <property type="entry name" value="NAD(P)-binding Rossmann-fold domains"/>
    <property type="match status" value="1"/>
</dbReference>
<feature type="binding site" evidence="8">
    <location>
        <begin position="188"/>
        <end position="193"/>
    </location>
    <ligand>
        <name>NADP(+)</name>
        <dbReference type="ChEBI" id="CHEBI:58349"/>
    </ligand>
</feature>
<comment type="caution">
    <text evidence="13">The sequence shown here is derived from an EMBL/GenBank/DDBJ whole genome shotgun (WGS) entry which is preliminary data.</text>
</comment>
<dbReference type="Pfam" id="PF01488">
    <property type="entry name" value="Shikimate_DH"/>
    <property type="match status" value="1"/>
</dbReference>
<dbReference type="RefSeq" id="WP_309972073.1">
    <property type="nucleotide sequence ID" value="NZ_JAVDWH010000001.1"/>
</dbReference>
<dbReference type="InterPro" id="IPR015896">
    <property type="entry name" value="4pyrrol_synth_GluRdtase_dimer"/>
</dbReference>
<protein>
    <recommendedName>
        <fullName evidence="3 8">Glutamyl-tRNA reductase</fullName>
        <shortName evidence="8">GluTR</shortName>
        <ecNumber evidence="3 8">1.2.1.70</ecNumber>
    </recommendedName>
</protein>
<evidence type="ECO:0000256" key="9">
    <source>
        <dbReference type="RuleBase" id="RU000584"/>
    </source>
</evidence>
<evidence type="ECO:0000256" key="5">
    <source>
        <dbReference type="ARBA" id="ARBA00023002"/>
    </source>
</evidence>
<evidence type="ECO:0000256" key="8">
    <source>
        <dbReference type="HAMAP-Rule" id="MF_00087"/>
    </source>
</evidence>
<evidence type="ECO:0000313" key="13">
    <source>
        <dbReference type="EMBL" id="MDR7087901.1"/>
    </source>
</evidence>
<comment type="catalytic activity">
    <reaction evidence="7 8 9">
        <text>(S)-4-amino-5-oxopentanoate + tRNA(Glu) + NADP(+) = L-glutamyl-tRNA(Glu) + NADPH + H(+)</text>
        <dbReference type="Rhea" id="RHEA:12344"/>
        <dbReference type="Rhea" id="RHEA-COMP:9663"/>
        <dbReference type="Rhea" id="RHEA-COMP:9680"/>
        <dbReference type="ChEBI" id="CHEBI:15378"/>
        <dbReference type="ChEBI" id="CHEBI:57501"/>
        <dbReference type="ChEBI" id="CHEBI:57783"/>
        <dbReference type="ChEBI" id="CHEBI:58349"/>
        <dbReference type="ChEBI" id="CHEBI:78442"/>
        <dbReference type="ChEBI" id="CHEBI:78520"/>
        <dbReference type="EC" id="1.2.1.70"/>
    </reaction>
</comment>
<evidence type="ECO:0000256" key="4">
    <source>
        <dbReference type="ARBA" id="ARBA00022857"/>
    </source>
</evidence>
<dbReference type="SUPFAM" id="SSF69742">
    <property type="entry name" value="Glutamyl tRNA-reductase catalytic, N-terminal domain"/>
    <property type="match status" value="1"/>
</dbReference>
<dbReference type="NCBIfam" id="NF000744">
    <property type="entry name" value="PRK00045.1-3"/>
    <property type="match status" value="1"/>
</dbReference>
<dbReference type="InterPro" id="IPR036291">
    <property type="entry name" value="NAD(P)-bd_dom_sf"/>
</dbReference>
<comment type="pathway">
    <text evidence="1 8 9">Porphyrin-containing compound metabolism; protoporphyrin-IX biosynthesis; 5-aminolevulinate from L-glutamyl-tRNA(Glu): step 1/2.</text>
</comment>
<feature type="binding site" evidence="8">
    <location>
        <position position="120"/>
    </location>
    <ligand>
        <name>substrate</name>
    </ligand>
</feature>
<keyword evidence="14" id="KW-1185">Reference proteome</keyword>
<keyword evidence="4 8" id="KW-0521">NADP</keyword>
<feature type="site" description="Important for activity" evidence="8">
    <location>
        <position position="99"/>
    </location>
</feature>
<dbReference type="EC" id="1.2.1.70" evidence="3 8"/>
<feature type="active site" description="Nucleophile" evidence="8">
    <location>
        <position position="50"/>
    </location>
</feature>
<dbReference type="PIRSF" id="PIRSF000445">
    <property type="entry name" value="4pyrrol_synth_GluRdtase"/>
    <property type="match status" value="1"/>
</dbReference>
<feature type="binding site" evidence="8">
    <location>
        <begin position="49"/>
        <end position="52"/>
    </location>
    <ligand>
        <name>substrate</name>
    </ligand>
</feature>
<comment type="miscellaneous">
    <text evidence="8">During catalysis, the active site Cys acts as a nucleophile attacking the alpha-carbonyl group of tRNA-bound glutamate with the formation of a thioester intermediate between enzyme and glutamate, and the concomitant release of tRNA(Glu). The thioester intermediate is finally reduced by direct hydride transfer from NADPH, to form the product GSA.</text>
</comment>
<evidence type="ECO:0000256" key="3">
    <source>
        <dbReference type="ARBA" id="ARBA00012970"/>
    </source>
</evidence>
<evidence type="ECO:0000259" key="11">
    <source>
        <dbReference type="Pfam" id="PF01488"/>
    </source>
</evidence>
<comment type="similarity">
    <text evidence="2 8 9">Belongs to the glutamyl-tRNA reductase family.</text>
</comment>
<dbReference type="NCBIfam" id="TIGR01035">
    <property type="entry name" value="hemA"/>
    <property type="match status" value="1"/>
</dbReference>
<dbReference type="CDD" id="cd05213">
    <property type="entry name" value="NAD_bind_Glutamyl_tRNA_reduct"/>
    <property type="match status" value="1"/>
</dbReference>
<dbReference type="InterPro" id="IPR000343">
    <property type="entry name" value="4pyrrol_synth_GluRdtase"/>
</dbReference>
<dbReference type="InterPro" id="IPR036453">
    <property type="entry name" value="GluRdtase_dimer_dom_sf"/>
</dbReference>
<dbReference type="InterPro" id="IPR015895">
    <property type="entry name" value="4pyrrol_synth_GluRdtase_N"/>
</dbReference>
<evidence type="ECO:0000259" key="10">
    <source>
        <dbReference type="Pfam" id="PF00745"/>
    </source>
</evidence>